<name>A0A173LLD8_9ACTN</name>
<dbReference type="KEGG" id="dtm:BJL86_2362"/>
<dbReference type="InterPro" id="IPR007795">
    <property type="entry name" value="T7SS_EccB"/>
</dbReference>
<evidence type="ECO:0000256" key="5">
    <source>
        <dbReference type="ARBA" id="ARBA00022741"/>
    </source>
</evidence>
<evidence type="ECO:0000256" key="9">
    <source>
        <dbReference type="ARBA" id="ARBA00023136"/>
    </source>
</evidence>
<evidence type="ECO:0000256" key="8">
    <source>
        <dbReference type="ARBA" id="ARBA00022989"/>
    </source>
</evidence>
<proteinExistence type="inferred from homology"/>
<dbReference type="Gene3D" id="3.30.2390.20">
    <property type="entry name" value="Type VII secretion system EccB, repeat 1 domain"/>
    <property type="match status" value="1"/>
</dbReference>
<comment type="similarity">
    <text evidence="2">Belongs to the EccB family.</text>
</comment>
<organism evidence="11 12">
    <name type="scientific">Dietzia timorensis</name>
    <dbReference type="NCBI Taxonomy" id="499555"/>
    <lineage>
        <taxon>Bacteria</taxon>
        <taxon>Bacillati</taxon>
        <taxon>Actinomycetota</taxon>
        <taxon>Actinomycetes</taxon>
        <taxon>Mycobacteriales</taxon>
        <taxon>Dietziaceae</taxon>
        <taxon>Dietzia</taxon>
    </lineage>
</organism>
<evidence type="ECO:0000256" key="4">
    <source>
        <dbReference type="ARBA" id="ARBA00022692"/>
    </source>
</evidence>
<dbReference type="RefSeq" id="WP_067475941.1">
    <property type="nucleotide sequence ID" value="NZ_CP015961.1"/>
</dbReference>
<keyword evidence="9 10" id="KW-0472">Membrane</keyword>
<evidence type="ECO:0000256" key="2">
    <source>
        <dbReference type="ARBA" id="ARBA00008149"/>
    </source>
</evidence>
<evidence type="ECO:0000313" key="12">
    <source>
        <dbReference type="Proteomes" id="UP000186104"/>
    </source>
</evidence>
<dbReference type="STRING" id="499555.BJL86_2362"/>
<keyword evidence="8 10" id="KW-1133">Transmembrane helix</keyword>
<dbReference type="PANTHER" id="PTHR40765:SF2">
    <property type="entry name" value="ESX-2 SECRETION SYSTEM ATPASE ECCB2"/>
    <property type="match status" value="1"/>
</dbReference>
<evidence type="ECO:0000256" key="1">
    <source>
        <dbReference type="ARBA" id="ARBA00004162"/>
    </source>
</evidence>
<sequence length="472" mass="48656">MPLDPTSSEQVDGHKFILSRARTALVGGDMTSRSDRLGVHVRAAVAGGAICAVLLAGAALLAFIRPAPNLDGKDALQSKDTGSLFVRVDDRFHPVPDLASARLVLGSPVSPERVPEKTIAEAPRGPALGIPGGPAILPATSGRALTWSACDGEIPRRGENVTAIVAAPDEPTDSWSPQEGIVVNRGGQGWLVADGRRTRIDLGDRVLMDVFGLSSWPQHTLSDAVLDLLPEGPPLGRIEVPGAGEPAPRGPAGFVVGEVFTVEAATETEHYVVVSEGVQKIPALVADLLRAEGPSARSPHNRVVAPANLSAPKVETLDLAGLPRALPQRADVDGAIVCSWWVADDVDGPVRSGLFSARQLSEISGRPTTYLAGADAGGTRIDAVSLPAGGVVARPVSIAATGTASPGLALITDGGVRHSVPDTESAEALGLDPGPIVVPSPLLQRLVEGPEMRRGNALLAVDSRGVTAGPNR</sequence>
<evidence type="ECO:0000256" key="3">
    <source>
        <dbReference type="ARBA" id="ARBA00022475"/>
    </source>
</evidence>
<feature type="transmembrane region" description="Helical" evidence="10">
    <location>
        <begin position="43"/>
        <end position="64"/>
    </location>
</feature>
<dbReference type="OrthoDB" id="3847604at2"/>
<keyword evidence="4 10" id="KW-0812">Transmembrane</keyword>
<dbReference type="EMBL" id="CP015961">
    <property type="protein sequence ID" value="ANI93126.1"/>
    <property type="molecule type" value="Genomic_DNA"/>
</dbReference>
<dbReference type="InterPro" id="IPR042485">
    <property type="entry name" value="T7SS_EccB_R3"/>
</dbReference>
<dbReference type="GO" id="GO:0005524">
    <property type="term" value="F:ATP binding"/>
    <property type="evidence" value="ECO:0007669"/>
    <property type="project" value="UniProtKB-KW"/>
</dbReference>
<dbReference type="GO" id="GO:0005886">
    <property type="term" value="C:plasma membrane"/>
    <property type="evidence" value="ECO:0007669"/>
    <property type="project" value="UniProtKB-SubCell"/>
</dbReference>
<keyword evidence="5" id="KW-0547">Nucleotide-binding</keyword>
<dbReference type="GO" id="GO:0005576">
    <property type="term" value="C:extracellular region"/>
    <property type="evidence" value="ECO:0007669"/>
    <property type="project" value="TreeGrafter"/>
</dbReference>
<comment type="subcellular location">
    <subcellularLocation>
        <location evidence="1">Cell membrane</location>
        <topology evidence="1">Single-pass membrane protein</topology>
    </subcellularLocation>
</comment>
<gene>
    <name evidence="11" type="ORF">BJL86_2362</name>
</gene>
<keyword evidence="12" id="KW-1185">Reference proteome</keyword>
<keyword evidence="3" id="KW-1003">Cell membrane</keyword>
<evidence type="ECO:0000256" key="10">
    <source>
        <dbReference type="SAM" id="Phobius"/>
    </source>
</evidence>
<dbReference type="NCBIfam" id="TIGR03919">
    <property type="entry name" value="T7SS_EccB"/>
    <property type="match status" value="1"/>
</dbReference>
<evidence type="ECO:0000256" key="7">
    <source>
        <dbReference type="ARBA" id="ARBA00022840"/>
    </source>
</evidence>
<keyword evidence="7" id="KW-0067">ATP-binding</keyword>
<accession>A0A173LLD8</accession>
<evidence type="ECO:0000313" key="11">
    <source>
        <dbReference type="EMBL" id="ANI93126.1"/>
    </source>
</evidence>
<keyword evidence="6" id="KW-0378">Hydrolase</keyword>
<dbReference type="GO" id="GO:0016787">
    <property type="term" value="F:hydrolase activity"/>
    <property type="evidence" value="ECO:0007669"/>
    <property type="project" value="UniProtKB-KW"/>
</dbReference>
<dbReference type="Proteomes" id="UP000186104">
    <property type="component" value="Chromosome"/>
</dbReference>
<dbReference type="AlphaFoldDB" id="A0A173LLD8"/>
<reference evidence="11 12" key="1">
    <citation type="submission" date="2016-06" db="EMBL/GenBank/DDBJ databases">
        <title>Complete genome sequence of a saline-alkali tolerant type strain Dietzia timorensis ID05-A0528T.</title>
        <authorList>
            <person name="Wu X."/>
        </authorList>
    </citation>
    <scope>NUCLEOTIDE SEQUENCE [LARGE SCALE GENOMIC DNA]</scope>
    <source>
        <strain evidence="11 12">ID05-A0528</strain>
    </source>
</reference>
<dbReference type="Pfam" id="PF05108">
    <property type="entry name" value="T7SS_ESX1_EccB"/>
    <property type="match status" value="1"/>
</dbReference>
<dbReference type="InterPro" id="IPR044857">
    <property type="entry name" value="T7SS_EccB_R1"/>
</dbReference>
<protein>
    <submittedName>
        <fullName evidence="11">ESX-4 secretion system protein eccB4</fullName>
    </submittedName>
</protein>
<dbReference type="Gene3D" id="2.40.50.910">
    <property type="entry name" value="Type VII secretion system EccB, repeat 3 domain"/>
    <property type="match status" value="1"/>
</dbReference>
<dbReference type="PANTHER" id="PTHR40765">
    <property type="entry name" value="ESX-2 SECRETION SYSTEM ATPASE ECCB2"/>
    <property type="match status" value="1"/>
</dbReference>
<evidence type="ECO:0000256" key="6">
    <source>
        <dbReference type="ARBA" id="ARBA00022801"/>
    </source>
</evidence>